<evidence type="ECO:0000256" key="2">
    <source>
        <dbReference type="ARBA" id="ARBA00023027"/>
    </source>
</evidence>
<evidence type="ECO:0000259" key="4">
    <source>
        <dbReference type="PROSITE" id="PS51384"/>
    </source>
</evidence>
<dbReference type="InterPro" id="IPR017927">
    <property type="entry name" value="FAD-bd_FR_type"/>
</dbReference>
<gene>
    <name evidence="5" type="ORF">D0867_02395</name>
</gene>
<dbReference type="PANTHER" id="PTHR46505">
    <property type="entry name" value="OXIDOREDUCTASE NAD-BINDING DOMAIN-CONTAINING PROTEIN 1"/>
    <property type="match status" value="1"/>
</dbReference>
<dbReference type="Pfam" id="PF08030">
    <property type="entry name" value="NAD_binding_6"/>
    <property type="match status" value="1"/>
</dbReference>
<dbReference type="CDD" id="cd00322">
    <property type="entry name" value="FNR_like"/>
    <property type="match status" value="1"/>
</dbReference>
<organism evidence="5 6">
    <name type="scientific">Hortaea werneckii</name>
    <name type="common">Black yeast</name>
    <name type="synonym">Cladosporium werneckii</name>
    <dbReference type="NCBI Taxonomy" id="91943"/>
    <lineage>
        <taxon>Eukaryota</taxon>
        <taxon>Fungi</taxon>
        <taxon>Dikarya</taxon>
        <taxon>Ascomycota</taxon>
        <taxon>Pezizomycotina</taxon>
        <taxon>Dothideomycetes</taxon>
        <taxon>Dothideomycetidae</taxon>
        <taxon>Mycosphaerellales</taxon>
        <taxon>Teratosphaeriaceae</taxon>
        <taxon>Hortaea</taxon>
    </lineage>
</organism>
<proteinExistence type="predicted"/>
<evidence type="ECO:0000256" key="3">
    <source>
        <dbReference type="SAM" id="MobiDB-lite"/>
    </source>
</evidence>
<keyword evidence="2" id="KW-0520">NAD</keyword>
<dbReference type="OrthoDB" id="436496at2759"/>
<dbReference type="SUPFAM" id="SSF52343">
    <property type="entry name" value="Ferredoxin reductase-like, C-terminal NADP-linked domain"/>
    <property type="match status" value="1"/>
</dbReference>
<sequence>MATVRSSLPHEDRTAAEPRESRLEPVVLSNIRQVNENIRLLRLNAADPNHTIKFLPGQWLDTFIPGLPKAGGFTITSTPSEARPSSHLSPFLELAVQKSSNPPAQWLSRPEEEILGQKLVVRVGGSFTWPPPKLDAGSIDRLVLIAGGVGINPLISILSHLIRTGQHPKEIHFIYGTKATPELDRHSILFLTRLMDLVGIANDPNITLSLYLTGTGDDGAIDHGNFPNRTFARRITELDLTRALDGYKESLYGAEHDRQGTVCYVCGPQKMTDEFVDFLSAQPGMAKDRVLCEKWW</sequence>
<dbReference type="GO" id="GO:0005739">
    <property type="term" value="C:mitochondrion"/>
    <property type="evidence" value="ECO:0007669"/>
    <property type="project" value="TreeGrafter"/>
</dbReference>
<dbReference type="VEuPathDB" id="FungiDB:BTJ68_14639"/>
<dbReference type="InterPro" id="IPR052128">
    <property type="entry name" value="Oxidoreductase_NAD-binding"/>
</dbReference>
<evidence type="ECO:0000313" key="6">
    <source>
        <dbReference type="Proteomes" id="UP000271337"/>
    </source>
</evidence>
<evidence type="ECO:0000256" key="1">
    <source>
        <dbReference type="ARBA" id="ARBA00023002"/>
    </source>
</evidence>
<dbReference type="EMBL" id="QWIL01000158">
    <property type="protein sequence ID" value="RMY22905.1"/>
    <property type="molecule type" value="Genomic_DNA"/>
</dbReference>
<evidence type="ECO:0000313" key="5">
    <source>
        <dbReference type="EMBL" id="RMY22905.1"/>
    </source>
</evidence>
<dbReference type="InterPro" id="IPR039261">
    <property type="entry name" value="FNR_nucleotide-bd"/>
</dbReference>
<dbReference type="InterPro" id="IPR017938">
    <property type="entry name" value="Riboflavin_synthase-like_b-brl"/>
</dbReference>
<dbReference type="Gene3D" id="2.40.30.10">
    <property type="entry name" value="Translation factors"/>
    <property type="match status" value="1"/>
</dbReference>
<dbReference type="SUPFAM" id="SSF63380">
    <property type="entry name" value="Riboflavin synthase domain-like"/>
    <property type="match status" value="1"/>
</dbReference>
<name>A0A3M7A5U3_HORWE</name>
<feature type="domain" description="FAD-binding FR-type" evidence="4">
    <location>
        <begin position="21"/>
        <end position="132"/>
    </location>
</feature>
<dbReference type="Gene3D" id="3.40.50.80">
    <property type="entry name" value="Nucleotide-binding domain of ferredoxin-NADP reductase (FNR) module"/>
    <property type="match status" value="1"/>
</dbReference>
<feature type="compositionally biased region" description="Basic and acidic residues" evidence="3">
    <location>
        <begin position="8"/>
        <end position="21"/>
    </location>
</feature>
<accession>A0A3M7A5U3</accession>
<protein>
    <recommendedName>
        <fullName evidence="4">FAD-binding FR-type domain-containing protein</fullName>
    </recommendedName>
</protein>
<feature type="region of interest" description="Disordered" evidence="3">
    <location>
        <begin position="1"/>
        <end position="21"/>
    </location>
</feature>
<dbReference type="PROSITE" id="PS51384">
    <property type="entry name" value="FAD_FR"/>
    <property type="match status" value="1"/>
</dbReference>
<keyword evidence="1" id="KW-0560">Oxidoreductase</keyword>
<dbReference type="Proteomes" id="UP000271337">
    <property type="component" value="Unassembled WGS sequence"/>
</dbReference>
<dbReference type="PANTHER" id="PTHR46505:SF1">
    <property type="entry name" value="OXIDOREDUCTASE NAD-BINDING DOMAIN-CONTAINING PROTEIN 1"/>
    <property type="match status" value="1"/>
</dbReference>
<dbReference type="InterPro" id="IPR013121">
    <property type="entry name" value="Fe_red_NAD-bd_6"/>
</dbReference>
<comment type="caution">
    <text evidence="5">The sequence shown here is derived from an EMBL/GenBank/DDBJ whole genome shotgun (WGS) entry which is preliminary data.</text>
</comment>
<reference evidence="5 6" key="1">
    <citation type="journal article" date="2018" name="BMC Genomics">
        <title>Genomic evidence for intraspecific hybridization in a clonal and extremely halotolerant yeast.</title>
        <authorList>
            <person name="Gostincar C."/>
            <person name="Stajich J.E."/>
            <person name="Zupancic J."/>
            <person name="Zalar P."/>
            <person name="Gunde-Cimerman N."/>
        </authorList>
    </citation>
    <scope>NUCLEOTIDE SEQUENCE [LARGE SCALE GENOMIC DNA]</scope>
    <source>
        <strain evidence="5 6">EXF-6669</strain>
    </source>
</reference>
<dbReference type="GO" id="GO:0016491">
    <property type="term" value="F:oxidoreductase activity"/>
    <property type="evidence" value="ECO:0007669"/>
    <property type="project" value="UniProtKB-KW"/>
</dbReference>
<dbReference type="AlphaFoldDB" id="A0A3M7A5U3"/>